<comment type="caution">
    <text evidence="1">The sequence shown here is derived from an EMBL/GenBank/DDBJ whole genome shotgun (WGS) entry which is preliminary data.</text>
</comment>
<dbReference type="Proteomes" id="UP001610444">
    <property type="component" value="Unassembled WGS sequence"/>
</dbReference>
<sequence length="347" mass="39404">MDELMAKVINSKFNDTNDTNNENGNDNILSLTDLPLSKIEARILIVGVSGAVQKQTLNFISEMARLSPEDGDLRLQAMQAARTDDVRAAEKVAATVQNRWREVRHAAGEAMNDDDVRNIRAAMKVPWQDHVLRPSSTLATSAAGDRFGLVAFYSENEEREEQEGESRLASYRSQIGMAIYHALHYPLRLVKEETRARFALHWVAVPPTLGNNNNEGDVVDALRSQFRTMLLNSKIPDGFRRDAFLYVDEEAFSSRETVRPYVWLAEPEPELQHEAGTGVQPPLKVDIKHIPTLFARLVQRDLQGEAKRKPYRYTSELSQLHYAATVSYRKWEGREGDGIWPPPFRMQ</sequence>
<dbReference type="RefSeq" id="XP_070896975.1">
    <property type="nucleotide sequence ID" value="XM_071046209.1"/>
</dbReference>
<protein>
    <submittedName>
        <fullName evidence="1">Uncharacterized protein</fullName>
    </submittedName>
</protein>
<dbReference type="GeneID" id="98161373"/>
<accession>A0ABR4K151</accession>
<organism evidence="1 2">
    <name type="scientific">Aspergillus pseudodeflectus</name>
    <dbReference type="NCBI Taxonomy" id="176178"/>
    <lineage>
        <taxon>Eukaryota</taxon>
        <taxon>Fungi</taxon>
        <taxon>Dikarya</taxon>
        <taxon>Ascomycota</taxon>
        <taxon>Pezizomycotina</taxon>
        <taxon>Eurotiomycetes</taxon>
        <taxon>Eurotiomycetidae</taxon>
        <taxon>Eurotiales</taxon>
        <taxon>Aspergillaceae</taxon>
        <taxon>Aspergillus</taxon>
        <taxon>Aspergillus subgen. Nidulantes</taxon>
    </lineage>
</organism>
<evidence type="ECO:0000313" key="1">
    <source>
        <dbReference type="EMBL" id="KAL2846045.1"/>
    </source>
</evidence>
<name>A0ABR4K151_9EURO</name>
<gene>
    <name evidence="1" type="ORF">BJX68DRAFT_268902</name>
</gene>
<dbReference type="EMBL" id="JBFXLR010000034">
    <property type="protein sequence ID" value="KAL2846045.1"/>
    <property type="molecule type" value="Genomic_DNA"/>
</dbReference>
<proteinExistence type="predicted"/>
<reference evidence="1 2" key="1">
    <citation type="submission" date="2024-07" db="EMBL/GenBank/DDBJ databases">
        <title>Section-level genome sequencing and comparative genomics of Aspergillus sections Usti and Cavernicolus.</title>
        <authorList>
            <consortium name="Lawrence Berkeley National Laboratory"/>
            <person name="Nybo J.L."/>
            <person name="Vesth T.C."/>
            <person name="Theobald S."/>
            <person name="Frisvad J.C."/>
            <person name="Larsen T.O."/>
            <person name="Kjaerboelling I."/>
            <person name="Rothschild-Mancinelli K."/>
            <person name="Lyhne E.K."/>
            <person name="Kogle M.E."/>
            <person name="Barry K."/>
            <person name="Clum A."/>
            <person name="Na H."/>
            <person name="Ledsgaard L."/>
            <person name="Lin J."/>
            <person name="Lipzen A."/>
            <person name="Kuo A."/>
            <person name="Riley R."/>
            <person name="Mondo S."/>
            <person name="LaButti K."/>
            <person name="Haridas S."/>
            <person name="Pangalinan J."/>
            <person name="Salamov A.A."/>
            <person name="Simmons B.A."/>
            <person name="Magnuson J.K."/>
            <person name="Chen J."/>
            <person name="Drula E."/>
            <person name="Henrissat B."/>
            <person name="Wiebenga A."/>
            <person name="Lubbers R.J."/>
            <person name="Gomes A.C."/>
            <person name="Macurrencykelacurrency M.R."/>
            <person name="Stajich J."/>
            <person name="Grigoriev I.V."/>
            <person name="Mortensen U.H."/>
            <person name="De vries R.P."/>
            <person name="Baker S.E."/>
            <person name="Andersen M.R."/>
        </authorList>
    </citation>
    <scope>NUCLEOTIDE SEQUENCE [LARGE SCALE GENOMIC DNA]</scope>
    <source>
        <strain evidence="1 2">CBS 756.74</strain>
    </source>
</reference>
<evidence type="ECO:0000313" key="2">
    <source>
        <dbReference type="Proteomes" id="UP001610444"/>
    </source>
</evidence>
<keyword evidence="2" id="KW-1185">Reference proteome</keyword>